<dbReference type="Pfam" id="PF00378">
    <property type="entry name" value="ECH_1"/>
    <property type="match status" value="1"/>
</dbReference>
<evidence type="ECO:0000256" key="10">
    <source>
        <dbReference type="ARBA" id="ARBA00049556"/>
    </source>
</evidence>
<sequence>MAFKNFKLETDSDGIALITWDIPGRSMNVLDETSAIELETIVKETTADAAIKGVVITSAKEAFCAGADLSMLEGMNRIYLDTLKSKGEEAANQMLFDNSRRFSQIYRSMETSGKPWVAAINGLALGGGFELTLACHHRVAAENPKTRLGLPEIKVGLFPGAGGTQRVPRIVQPQDAMNLLLKGEALTLDKAKAMKLVDAVVPAADLIKAAKDWIKAGGKAVAPWDEKGFKLPGGPVFSKNGMMMFPAGNAIYRRETYDNYPAARAIMSCVYEGLQLPIDAALRVESRYFAHILRSKEAAAMIRSLFLSMQELNKGARRPANVPATKLKKIAVIGAGFMGASVGYVSARGGLEVVLIDRDQESADKGRAHAQSVIDGLAKKGRTKPGEAEAIMGRITATADYAVLKDCDLVIEAVFEDRKVKAETYAKAQPYLKDGAIFASNTSTLPITSLAEEFKDQGRFVGIHFFSPVEKMMLVEIIMGKNTGDVALATALDYVRTIGKTPIVVNDSRGFFANRCVMRYIAEGNEMFLEGVPPAMIENAAKMAGMPVGPLSLSDEVALDLGLKIMKATEHDLGPNAINQDHKKLMVELVEKQGRFGRKNAKGFYDYPEKGKGQKSLWPELASLQPKHLDPDTLDVEELKQRFLVVQAVEAARTVEDHVITDVREADVGSILGFGFAPFTGGTLSYIDFMGTKKFVELCHEFTAKYGSRFAPPKLLEEMAAKGETFYGRFPPKKAAA</sequence>
<dbReference type="InterPro" id="IPR006176">
    <property type="entry name" value="3-OHacyl-CoA_DH_NAD-bd"/>
</dbReference>
<proteinExistence type="inferred from homology"/>
<keyword evidence="3" id="KW-0276">Fatty acid metabolism</keyword>
<dbReference type="Pfam" id="PF00725">
    <property type="entry name" value="3HCDH"/>
    <property type="match status" value="1"/>
</dbReference>
<dbReference type="STRING" id="1245469.S58_07300"/>
<evidence type="ECO:0000256" key="1">
    <source>
        <dbReference type="ARBA" id="ARBA00005005"/>
    </source>
</evidence>
<evidence type="ECO:0000256" key="5">
    <source>
        <dbReference type="ARBA" id="ARBA00023002"/>
    </source>
</evidence>
<accession>M4Z0Y1</accession>
<dbReference type="KEGG" id="aol:S58_07300"/>
<gene>
    <name evidence="13" type="ORF">S58_07300</name>
</gene>
<comment type="pathway">
    <text evidence="1">Lipid metabolism; fatty acid beta-oxidation.</text>
</comment>
<dbReference type="FunFam" id="1.10.1040.50:FF:000005">
    <property type="entry name" value="Probable 3-hydroxyacyl-CoA dehydrogenase"/>
    <property type="match status" value="1"/>
</dbReference>
<dbReference type="Proteomes" id="UP000011841">
    <property type="component" value="Chromosome"/>
</dbReference>
<dbReference type="RefSeq" id="WP_015663880.1">
    <property type="nucleotide sequence ID" value="NC_020453.1"/>
</dbReference>
<dbReference type="OrthoDB" id="9771883at2"/>
<evidence type="ECO:0000259" key="12">
    <source>
        <dbReference type="Pfam" id="PF02737"/>
    </source>
</evidence>
<dbReference type="EMBL" id="AP012603">
    <property type="protein sequence ID" value="BAM86743.1"/>
    <property type="molecule type" value="Genomic_DNA"/>
</dbReference>
<reference evidence="13 14" key="1">
    <citation type="journal article" date="2013" name="Appl. Environ. Microbiol.">
        <title>Genome analysis suggests that the soil oligotrophic bacterium Agromonas oligotrophica (Bradyrhizobium oligotrophicum) is a nitrogen-fixing symbiont of Aeschynomene indica.</title>
        <authorList>
            <person name="Okubo T."/>
            <person name="Fukushima S."/>
            <person name="Itakura M."/>
            <person name="Oshima K."/>
            <person name="Longtonglang A."/>
            <person name="Teaumroong N."/>
            <person name="Mitsui H."/>
            <person name="Hattori M."/>
            <person name="Hattori R."/>
            <person name="Hattori T."/>
            <person name="Minamisawa K."/>
        </authorList>
    </citation>
    <scope>NUCLEOTIDE SEQUENCE [LARGE SCALE GENOMIC DNA]</scope>
    <source>
        <strain evidence="13 14">S58</strain>
    </source>
</reference>
<dbReference type="GO" id="GO:0070403">
    <property type="term" value="F:NAD+ binding"/>
    <property type="evidence" value="ECO:0007669"/>
    <property type="project" value="InterPro"/>
</dbReference>
<dbReference type="UniPathway" id="UPA00659"/>
<keyword evidence="7" id="KW-0443">Lipid metabolism</keyword>
<dbReference type="GeneID" id="301814728"/>
<dbReference type="Gene3D" id="3.40.50.720">
    <property type="entry name" value="NAD(P)-binding Rossmann-like Domain"/>
    <property type="match status" value="1"/>
</dbReference>
<feature type="domain" description="3-hydroxyacyl-CoA dehydrogenase C-terminal" evidence="11">
    <location>
        <begin position="510"/>
        <end position="607"/>
    </location>
</feature>
<evidence type="ECO:0000313" key="13">
    <source>
        <dbReference type="EMBL" id="BAM86743.1"/>
    </source>
</evidence>
<dbReference type="FunFam" id="3.40.50.720:FF:000009">
    <property type="entry name" value="Fatty oxidation complex, alpha subunit"/>
    <property type="match status" value="1"/>
</dbReference>
<evidence type="ECO:0000313" key="14">
    <source>
        <dbReference type="Proteomes" id="UP000011841"/>
    </source>
</evidence>
<protein>
    <submittedName>
        <fullName evidence="13">Putative bifunctional anaerobic fatty acid oxidation complex protein, FadJ/FadB-like protein</fullName>
    </submittedName>
</protein>
<dbReference type="Gene3D" id="3.90.226.10">
    <property type="entry name" value="2-enoyl-CoA Hydratase, Chain A, domain 1"/>
    <property type="match status" value="1"/>
</dbReference>
<evidence type="ECO:0000256" key="2">
    <source>
        <dbReference type="ARBA" id="ARBA00007005"/>
    </source>
</evidence>
<dbReference type="PANTHER" id="PTHR43612">
    <property type="entry name" value="TRIFUNCTIONAL ENZYME SUBUNIT ALPHA"/>
    <property type="match status" value="1"/>
</dbReference>
<comment type="catalytic activity">
    <reaction evidence="10">
        <text>a (3S)-3-hydroxyacyl-CoA + NAD(+) = a 3-oxoacyl-CoA + NADH + H(+)</text>
        <dbReference type="Rhea" id="RHEA:22432"/>
        <dbReference type="ChEBI" id="CHEBI:15378"/>
        <dbReference type="ChEBI" id="CHEBI:57318"/>
        <dbReference type="ChEBI" id="CHEBI:57540"/>
        <dbReference type="ChEBI" id="CHEBI:57945"/>
        <dbReference type="ChEBI" id="CHEBI:90726"/>
        <dbReference type="EC" id="1.1.1.35"/>
    </reaction>
</comment>
<keyword evidence="6" id="KW-0520">NAD</keyword>
<dbReference type="GO" id="GO:0006635">
    <property type="term" value="P:fatty acid beta-oxidation"/>
    <property type="evidence" value="ECO:0007669"/>
    <property type="project" value="UniProtKB-UniPathway"/>
</dbReference>
<keyword evidence="8" id="KW-0456">Lyase</keyword>
<name>M4Z0Y1_9BRAD</name>
<dbReference type="HOGENOM" id="CLU_009834_15_1_5"/>
<dbReference type="eggNOG" id="COG1250">
    <property type="taxonomic scope" value="Bacteria"/>
</dbReference>
<dbReference type="Gene3D" id="1.10.1040.50">
    <property type="match status" value="1"/>
</dbReference>
<dbReference type="InterPro" id="IPR029045">
    <property type="entry name" value="ClpP/crotonase-like_dom_sf"/>
</dbReference>
<evidence type="ECO:0000256" key="7">
    <source>
        <dbReference type="ARBA" id="ARBA00023098"/>
    </source>
</evidence>
<dbReference type="CDD" id="cd06558">
    <property type="entry name" value="crotonase-like"/>
    <property type="match status" value="1"/>
</dbReference>
<keyword evidence="9" id="KW-0511">Multifunctional enzyme</keyword>
<keyword evidence="14" id="KW-1185">Reference proteome</keyword>
<evidence type="ECO:0000259" key="11">
    <source>
        <dbReference type="Pfam" id="PF00725"/>
    </source>
</evidence>
<evidence type="ECO:0000256" key="3">
    <source>
        <dbReference type="ARBA" id="ARBA00022832"/>
    </source>
</evidence>
<dbReference type="GO" id="GO:0004300">
    <property type="term" value="F:enoyl-CoA hydratase activity"/>
    <property type="evidence" value="ECO:0007669"/>
    <property type="project" value="TreeGrafter"/>
</dbReference>
<evidence type="ECO:0000256" key="9">
    <source>
        <dbReference type="ARBA" id="ARBA00023268"/>
    </source>
</evidence>
<dbReference type="InterPro" id="IPR050136">
    <property type="entry name" value="FA_oxidation_alpha_subunit"/>
</dbReference>
<dbReference type="Pfam" id="PF02737">
    <property type="entry name" value="3HCDH_N"/>
    <property type="match status" value="1"/>
</dbReference>
<dbReference type="SUPFAM" id="SSF51735">
    <property type="entry name" value="NAD(P)-binding Rossmann-fold domains"/>
    <property type="match status" value="1"/>
</dbReference>
<dbReference type="PATRIC" id="fig|1245469.3.peg.750"/>
<dbReference type="SUPFAM" id="SSF52096">
    <property type="entry name" value="ClpP/crotonase"/>
    <property type="match status" value="1"/>
</dbReference>
<evidence type="ECO:0000256" key="4">
    <source>
        <dbReference type="ARBA" id="ARBA00022963"/>
    </source>
</evidence>
<feature type="domain" description="3-hydroxyacyl-CoA dehydrogenase NAD binding" evidence="12">
    <location>
        <begin position="329"/>
        <end position="507"/>
    </location>
</feature>
<dbReference type="SUPFAM" id="SSF48179">
    <property type="entry name" value="6-phosphogluconate dehydrogenase C-terminal domain-like"/>
    <property type="match status" value="2"/>
</dbReference>
<dbReference type="PANTHER" id="PTHR43612:SF3">
    <property type="entry name" value="TRIFUNCTIONAL ENZYME SUBUNIT ALPHA, MITOCHONDRIAL"/>
    <property type="match status" value="1"/>
</dbReference>
<dbReference type="InterPro" id="IPR008927">
    <property type="entry name" value="6-PGluconate_DH-like_C_sf"/>
</dbReference>
<evidence type="ECO:0000256" key="8">
    <source>
        <dbReference type="ARBA" id="ARBA00023239"/>
    </source>
</evidence>
<organism evidence="13 14">
    <name type="scientific">Bradyrhizobium oligotrophicum S58</name>
    <dbReference type="NCBI Taxonomy" id="1245469"/>
    <lineage>
        <taxon>Bacteria</taxon>
        <taxon>Pseudomonadati</taxon>
        <taxon>Pseudomonadota</taxon>
        <taxon>Alphaproteobacteria</taxon>
        <taxon>Hyphomicrobiales</taxon>
        <taxon>Nitrobacteraceae</taxon>
        <taxon>Bradyrhizobium</taxon>
    </lineage>
</organism>
<comment type="similarity">
    <text evidence="2">In the central section; belongs to the 3-hydroxyacyl-CoA dehydrogenase family.</text>
</comment>
<dbReference type="InterPro" id="IPR006108">
    <property type="entry name" value="3HC_DH_C"/>
</dbReference>
<dbReference type="InterPro" id="IPR036291">
    <property type="entry name" value="NAD(P)-bd_dom_sf"/>
</dbReference>
<keyword evidence="5" id="KW-0560">Oxidoreductase</keyword>
<evidence type="ECO:0000256" key="6">
    <source>
        <dbReference type="ARBA" id="ARBA00023027"/>
    </source>
</evidence>
<dbReference type="eggNOG" id="COG1024">
    <property type="taxonomic scope" value="Bacteria"/>
</dbReference>
<keyword evidence="4" id="KW-0442">Lipid degradation</keyword>
<dbReference type="InterPro" id="IPR001753">
    <property type="entry name" value="Enoyl-CoA_hydra/iso"/>
</dbReference>
<dbReference type="AlphaFoldDB" id="M4Z0Y1"/>
<dbReference type="GO" id="GO:0016509">
    <property type="term" value="F:long-chain (3S)-3-hydroxyacyl-CoA dehydrogenase (NAD+) activity"/>
    <property type="evidence" value="ECO:0007669"/>
    <property type="project" value="TreeGrafter"/>
</dbReference>